<dbReference type="PANTHER" id="PTHR43734">
    <property type="entry name" value="PHYTOENE DESATURASE"/>
    <property type="match status" value="1"/>
</dbReference>
<accession>A0A552UAX7</accession>
<name>A0A552UAX7_9SPHN</name>
<keyword evidence="2" id="KW-0560">Oxidoreductase</keyword>
<comment type="caution">
    <text evidence="4">The sequence shown here is derived from an EMBL/GenBank/DDBJ whole genome shotgun (WGS) entry which is preliminary data.</text>
</comment>
<proteinExistence type="inferred from homology"/>
<evidence type="ECO:0000256" key="2">
    <source>
        <dbReference type="ARBA" id="ARBA00023002"/>
    </source>
</evidence>
<dbReference type="Pfam" id="PF01593">
    <property type="entry name" value="Amino_oxidase"/>
    <property type="match status" value="1"/>
</dbReference>
<protein>
    <submittedName>
        <fullName evidence="4">CrtD protein</fullName>
    </submittedName>
</protein>
<dbReference type="GO" id="GO:0016491">
    <property type="term" value="F:oxidoreductase activity"/>
    <property type="evidence" value="ECO:0007669"/>
    <property type="project" value="UniProtKB-KW"/>
</dbReference>
<dbReference type="PANTHER" id="PTHR43734:SF7">
    <property type="entry name" value="4,4'-DIAPONEUROSPORENE OXYGENASE"/>
    <property type="match status" value="1"/>
</dbReference>
<dbReference type="InterPro" id="IPR036188">
    <property type="entry name" value="FAD/NAD-bd_sf"/>
</dbReference>
<evidence type="ECO:0000256" key="1">
    <source>
        <dbReference type="ARBA" id="ARBA00006046"/>
    </source>
</evidence>
<dbReference type="Gene3D" id="3.50.50.60">
    <property type="entry name" value="FAD/NAD(P)-binding domain"/>
    <property type="match status" value="2"/>
</dbReference>
<dbReference type="OrthoDB" id="9774675at2"/>
<dbReference type="SUPFAM" id="SSF51905">
    <property type="entry name" value="FAD/NAD(P)-binding domain"/>
    <property type="match status" value="1"/>
</dbReference>
<comment type="similarity">
    <text evidence="1">Belongs to the carotenoid/retinoid oxidoreductase family.</text>
</comment>
<evidence type="ECO:0000313" key="4">
    <source>
        <dbReference type="EMBL" id="TRW15362.1"/>
    </source>
</evidence>
<sequence length="472" mass="49346">MGGLTAAALLAARGFAVTVVDGGQAPGGKIRSLDVGGVGVEGGPTVFTMRWVFDEVFESCGGALDDAVTLQPAHILARHAWGPDQRLDLFADDAASADAIGVFAGAAEARGFTAFMAEARTIRRNLDAPFLRAPATSPLGLTMRMGLRGLPGLIGIHPFSTLWGRLAHYFADPRLRQLFGRYATYAGSSPFEAPATLMLIAAVEADGVWLVDGGMTALARAVEGLGRANGATYRYGEAVTGVGRSHVTLASGETIETDAVVWGGDPQGLRGLLPGAVRPLDPRDRSLSGLVWTCDATVQGFPLVRHNVFFSGDYAREFAELKAGRAPFEPSVYVCAQDRDADDSPATDRPERLQLIVNAPALRDGGRGEDGFDACTTATFERLRQCGLTLDMRASRLTTPADFAAAFPGSAGAIYGAATHGPTSAFKRPGARTKLPWLYLAGGATHPGAGVPMAALSGIQAAHALARDHAST</sequence>
<keyword evidence="5" id="KW-1185">Reference proteome</keyword>
<evidence type="ECO:0000259" key="3">
    <source>
        <dbReference type="Pfam" id="PF01593"/>
    </source>
</evidence>
<dbReference type="AlphaFoldDB" id="A0A552UAX7"/>
<feature type="domain" description="Amine oxidase" evidence="3">
    <location>
        <begin position="1"/>
        <end position="280"/>
    </location>
</feature>
<evidence type="ECO:0000313" key="5">
    <source>
        <dbReference type="Proteomes" id="UP000317894"/>
    </source>
</evidence>
<organism evidence="4 5">
    <name type="scientific">Glacieibacterium frigidum</name>
    <dbReference type="NCBI Taxonomy" id="2593303"/>
    <lineage>
        <taxon>Bacteria</taxon>
        <taxon>Pseudomonadati</taxon>
        <taxon>Pseudomonadota</taxon>
        <taxon>Alphaproteobacteria</taxon>
        <taxon>Sphingomonadales</taxon>
        <taxon>Sphingosinicellaceae</taxon>
        <taxon>Glacieibacterium</taxon>
    </lineage>
</organism>
<gene>
    <name evidence="4" type="ORF">FMM06_16305</name>
</gene>
<reference evidence="4 5" key="1">
    <citation type="submission" date="2019-07" db="EMBL/GenBank/DDBJ databases">
        <title>Novel species isolated from glacier.</title>
        <authorList>
            <person name="Liu Q."/>
            <person name="Xin Y.-H."/>
        </authorList>
    </citation>
    <scope>NUCLEOTIDE SEQUENCE [LARGE SCALE GENOMIC DNA]</scope>
    <source>
        <strain evidence="4 5">LB1R16</strain>
    </source>
</reference>
<dbReference type="InterPro" id="IPR002937">
    <property type="entry name" value="Amino_oxidase"/>
</dbReference>
<dbReference type="Proteomes" id="UP000317894">
    <property type="component" value="Unassembled WGS sequence"/>
</dbReference>
<dbReference type="EMBL" id="VJWA01000002">
    <property type="protein sequence ID" value="TRW15362.1"/>
    <property type="molecule type" value="Genomic_DNA"/>
</dbReference>